<dbReference type="OrthoDB" id="5627at2759"/>
<accession>A0A0C9Z4Z4</accession>
<evidence type="ECO:0000313" key="1">
    <source>
        <dbReference type="EMBL" id="KIK15048.1"/>
    </source>
</evidence>
<gene>
    <name evidence="1" type="ORF">PISMIDRAFT_641607</name>
</gene>
<keyword evidence="2" id="KW-1185">Reference proteome</keyword>
<dbReference type="EMBL" id="KN833909">
    <property type="protein sequence ID" value="KIK15048.1"/>
    <property type="molecule type" value="Genomic_DNA"/>
</dbReference>
<evidence type="ECO:0000313" key="2">
    <source>
        <dbReference type="Proteomes" id="UP000054018"/>
    </source>
</evidence>
<name>A0A0C9Z4Z4_9AGAM</name>
<reference evidence="2" key="2">
    <citation type="submission" date="2015-01" db="EMBL/GenBank/DDBJ databases">
        <title>Evolutionary Origins and Diversification of the Mycorrhizal Mutualists.</title>
        <authorList>
            <consortium name="DOE Joint Genome Institute"/>
            <consortium name="Mycorrhizal Genomics Consortium"/>
            <person name="Kohler A."/>
            <person name="Kuo A."/>
            <person name="Nagy L.G."/>
            <person name="Floudas D."/>
            <person name="Copeland A."/>
            <person name="Barry K.W."/>
            <person name="Cichocki N."/>
            <person name="Veneault-Fourrey C."/>
            <person name="LaButti K."/>
            <person name="Lindquist E.A."/>
            <person name="Lipzen A."/>
            <person name="Lundell T."/>
            <person name="Morin E."/>
            <person name="Murat C."/>
            <person name="Riley R."/>
            <person name="Ohm R."/>
            <person name="Sun H."/>
            <person name="Tunlid A."/>
            <person name="Henrissat B."/>
            <person name="Grigoriev I.V."/>
            <person name="Hibbett D.S."/>
            <person name="Martin F."/>
        </authorList>
    </citation>
    <scope>NUCLEOTIDE SEQUENCE [LARGE SCALE GENOMIC DNA]</scope>
    <source>
        <strain evidence="2">441</strain>
    </source>
</reference>
<dbReference type="Proteomes" id="UP000054018">
    <property type="component" value="Unassembled WGS sequence"/>
</dbReference>
<reference evidence="1 2" key="1">
    <citation type="submission" date="2014-04" db="EMBL/GenBank/DDBJ databases">
        <authorList>
            <consortium name="DOE Joint Genome Institute"/>
            <person name="Kuo A."/>
            <person name="Kohler A."/>
            <person name="Costa M.D."/>
            <person name="Nagy L.G."/>
            <person name="Floudas D."/>
            <person name="Copeland A."/>
            <person name="Barry K.W."/>
            <person name="Cichocki N."/>
            <person name="Veneault-Fourrey C."/>
            <person name="LaButti K."/>
            <person name="Lindquist E.A."/>
            <person name="Lipzen A."/>
            <person name="Lundell T."/>
            <person name="Morin E."/>
            <person name="Murat C."/>
            <person name="Sun H."/>
            <person name="Tunlid A."/>
            <person name="Henrissat B."/>
            <person name="Grigoriev I.V."/>
            <person name="Hibbett D.S."/>
            <person name="Martin F."/>
            <person name="Nordberg H.P."/>
            <person name="Cantor M.N."/>
            <person name="Hua S.X."/>
        </authorList>
    </citation>
    <scope>NUCLEOTIDE SEQUENCE [LARGE SCALE GENOMIC DNA]</scope>
    <source>
        <strain evidence="1 2">441</strain>
    </source>
</reference>
<organism evidence="1 2">
    <name type="scientific">Pisolithus microcarpus 441</name>
    <dbReference type="NCBI Taxonomy" id="765257"/>
    <lineage>
        <taxon>Eukaryota</taxon>
        <taxon>Fungi</taxon>
        <taxon>Dikarya</taxon>
        <taxon>Basidiomycota</taxon>
        <taxon>Agaricomycotina</taxon>
        <taxon>Agaricomycetes</taxon>
        <taxon>Agaricomycetidae</taxon>
        <taxon>Boletales</taxon>
        <taxon>Sclerodermatineae</taxon>
        <taxon>Pisolithaceae</taxon>
        <taxon>Pisolithus</taxon>
    </lineage>
</organism>
<sequence length="154" mass="17777">FMLSEWWKLEKKAANEGTITASMSMLAAISEVVLGVDARLKNIEETEKVKCQVAEERKEHKKVDNDEEHLVATRFYCPHIKQKSDTEIMRNAELQAMGLPLLGERQLQEERPQMATNDIICRTVHLPLTCRLVLPTRSWKDLRRECEDNSVRSA</sequence>
<dbReference type="Pfam" id="PF07052">
    <property type="entry name" value="Hep_59"/>
    <property type="match status" value="1"/>
</dbReference>
<dbReference type="InterPro" id="IPR010756">
    <property type="entry name" value="Tls1-like"/>
</dbReference>
<dbReference type="HOGENOM" id="CLU_1708577_0_0_1"/>
<proteinExistence type="predicted"/>
<feature type="non-terminal residue" evidence="1">
    <location>
        <position position="1"/>
    </location>
</feature>
<protein>
    <submittedName>
        <fullName evidence="1">Uncharacterized protein</fullName>
    </submittedName>
</protein>
<dbReference type="STRING" id="765257.A0A0C9Z4Z4"/>
<dbReference type="AlphaFoldDB" id="A0A0C9Z4Z4"/>